<dbReference type="GO" id="GO:0005886">
    <property type="term" value="C:plasma membrane"/>
    <property type="evidence" value="ECO:0007669"/>
    <property type="project" value="UniProtKB-SubCell"/>
</dbReference>
<feature type="region of interest" description="Disordered" evidence="7">
    <location>
        <begin position="1"/>
        <end position="34"/>
    </location>
</feature>
<evidence type="ECO:0000259" key="9">
    <source>
        <dbReference type="PROSITE" id="PS50850"/>
    </source>
</evidence>
<evidence type="ECO:0000313" key="11">
    <source>
        <dbReference type="Proteomes" id="UP000595895"/>
    </source>
</evidence>
<feature type="domain" description="Major facilitator superfamily (MFS) profile" evidence="9">
    <location>
        <begin position="41"/>
        <end position="567"/>
    </location>
</feature>
<evidence type="ECO:0000256" key="1">
    <source>
        <dbReference type="ARBA" id="ARBA00004651"/>
    </source>
</evidence>
<dbReference type="PANTHER" id="PTHR42718">
    <property type="entry name" value="MAJOR FACILITATOR SUPERFAMILY MULTIDRUG TRANSPORTER MFSC"/>
    <property type="match status" value="1"/>
</dbReference>
<dbReference type="InterPro" id="IPR020846">
    <property type="entry name" value="MFS_dom"/>
</dbReference>
<comment type="subcellular location">
    <subcellularLocation>
        <location evidence="1">Cell membrane</location>
        <topology evidence="1">Multi-pass membrane protein</topology>
    </subcellularLocation>
</comment>
<evidence type="ECO:0000256" key="8">
    <source>
        <dbReference type="SAM" id="Phobius"/>
    </source>
</evidence>
<keyword evidence="2" id="KW-0813">Transport</keyword>
<dbReference type="PANTHER" id="PTHR42718:SF46">
    <property type="entry name" value="BLR6921 PROTEIN"/>
    <property type="match status" value="1"/>
</dbReference>
<dbReference type="RefSeq" id="WP_200275690.1">
    <property type="nucleotide sequence ID" value="NZ_CP066802.1"/>
</dbReference>
<dbReference type="PROSITE" id="PS50850">
    <property type="entry name" value="MFS"/>
    <property type="match status" value="1"/>
</dbReference>
<dbReference type="Proteomes" id="UP000595895">
    <property type="component" value="Chromosome"/>
</dbReference>
<dbReference type="Gene3D" id="1.20.1250.20">
    <property type="entry name" value="MFS general substrate transporter like domains"/>
    <property type="match status" value="1"/>
</dbReference>
<organism evidence="10 11">
    <name type="scientific">Actinomyces weissii</name>
    <dbReference type="NCBI Taxonomy" id="675090"/>
    <lineage>
        <taxon>Bacteria</taxon>
        <taxon>Bacillati</taxon>
        <taxon>Actinomycetota</taxon>
        <taxon>Actinomycetes</taxon>
        <taxon>Actinomycetales</taxon>
        <taxon>Actinomycetaceae</taxon>
        <taxon>Actinomyces</taxon>
    </lineage>
</organism>
<feature type="transmembrane region" description="Helical" evidence="8">
    <location>
        <begin position="454"/>
        <end position="475"/>
    </location>
</feature>
<evidence type="ECO:0000256" key="2">
    <source>
        <dbReference type="ARBA" id="ARBA00022448"/>
    </source>
</evidence>
<dbReference type="SUPFAM" id="SSF103473">
    <property type="entry name" value="MFS general substrate transporter"/>
    <property type="match status" value="1"/>
</dbReference>
<feature type="transmembrane region" description="Helical" evidence="8">
    <location>
        <begin position="110"/>
        <end position="134"/>
    </location>
</feature>
<reference evidence="10 11" key="1">
    <citation type="submission" date="2020-12" db="EMBL/GenBank/DDBJ databases">
        <authorList>
            <person name="Zhou J."/>
        </authorList>
    </citation>
    <scope>NUCLEOTIDE SEQUENCE [LARGE SCALE GENOMIC DNA]</scope>
    <source>
        <strain evidence="10 11">CCUG 61299</strain>
    </source>
</reference>
<feature type="compositionally biased region" description="Polar residues" evidence="7">
    <location>
        <begin position="1"/>
        <end position="11"/>
    </location>
</feature>
<keyword evidence="11" id="KW-1185">Reference proteome</keyword>
<dbReference type="GO" id="GO:0022857">
    <property type="term" value="F:transmembrane transporter activity"/>
    <property type="evidence" value="ECO:0007669"/>
    <property type="project" value="InterPro"/>
</dbReference>
<evidence type="ECO:0000313" key="10">
    <source>
        <dbReference type="EMBL" id="QQM67266.1"/>
    </source>
</evidence>
<dbReference type="InterPro" id="IPR011701">
    <property type="entry name" value="MFS"/>
</dbReference>
<protein>
    <submittedName>
        <fullName evidence="10">MFS transporter</fullName>
    </submittedName>
</protein>
<dbReference type="KEGG" id="awe:JG540_09770"/>
<feature type="transmembrane region" description="Helical" evidence="8">
    <location>
        <begin position="140"/>
        <end position="157"/>
    </location>
</feature>
<feature type="transmembrane region" description="Helical" evidence="8">
    <location>
        <begin position="79"/>
        <end position="98"/>
    </location>
</feature>
<keyword evidence="6 8" id="KW-0472">Membrane</keyword>
<name>A0A7T7M991_9ACTO</name>
<feature type="transmembrane region" description="Helical" evidence="8">
    <location>
        <begin position="272"/>
        <end position="293"/>
    </location>
</feature>
<feature type="transmembrane region" description="Helical" evidence="8">
    <location>
        <begin position="380"/>
        <end position="401"/>
    </location>
</feature>
<evidence type="ECO:0000256" key="5">
    <source>
        <dbReference type="ARBA" id="ARBA00022989"/>
    </source>
</evidence>
<feature type="transmembrane region" description="Helical" evidence="8">
    <location>
        <begin position="236"/>
        <end position="260"/>
    </location>
</feature>
<dbReference type="CDD" id="cd17321">
    <property type="entry name" value="MFS_MMR_MDR_like"/>
    <property type="match status" value="1"/>
</dbReference>
<dbReference type="InterPro" id="IPR036259">
    <property type="entry name" value="MFS_trans_sf"/>
</dbReference>
<sequence length="571" mass="58029">MSASRTQTQEPGQPDAPTPAPRAATGPSTPLPPLDPNRWRSLGVLATCVSLIVIDGTIVNVALPTMLATVPLSLSQAQWVTTIYSLVFAALLITSGRLGDLLGRRTTLNLGLALFAVGSLLAGLAPGAGTLILARTVQGVGGALVLPSTLSTVNATFRGRERATAFAIWGATIAGAAAVGPLLGGWLTTSFSWRWIFGVNLPLIALIAVGAWLWVPQTRDPQAAANASWRGFDFPGLLLSCLGMGGVVFGLIEGLSLGWFKPLAGRWSSSWPVSPAALGLGLGTLLLAGFVVVERRRAARGQEVLLDLGLLRLRSFAWGNLAAMVVAMGEFGLLFVLPLYLQNVRSLSPVGAGWVLAAMAAGAFLSGGVAAPLAQATTAATVSTTGLVLETTGVASLALLLRADTPIWQVLVPLVVYGLGLGLASAQLTSTILVDVPPAKSGQGSAAQSTVRQLGSALGVAVIATVMSASVSAAATGTLAEPLAGQGVPAQVATQLEQALAPSAGTVIPALRQGEGVAATLPAPAREAAAQALAEDFAAGARVPMLVGAGFLSLGVLATTRLPRTRTPHRA</sequence>
<dbReference type="Pfam" id="PF07690">
    <property type="entry name" value="MFS_1"/>
    <property type="match status" value="1"/>
</dbReference>
<feature type="transmembrane region" description="Helical" evidence="8">
    <location>
        <begin position="353"/>
        <end position="373"/>
    </location>
</feature>
<feature type="transmembrane region" description="Helical" evidence="8">
    <location>
        <begin position="407"/>
        <end position="434"/>
    </location>
</feature>
<keyword evidence="5 8" id="KW-1133">Transmembrane helix</keyword>
<keyword evidence="4 8" id="KW-0812">Transmembrane</keyword>
<evidence type="ECO:0000256" key="6">
    <source>
        <dbReference type="ARBA" id="ARBA00023136"/>
    </source>
</evidence>
<dbReference type="EMBL" id="CP066802">
    <property type="protein sequence ID" value="QQM67266.1"/>
    <property type="molecule type" value="Genomic_DNA"/>
</dbReference>
<keyword evidence="3" id="KW-1003">Cell membrane</keyword>
<feature type="transmembrane region" description="Helical" evidence="8">
    <location>
        <begin position="193"/>
        <end position="215"/>
    </location>
</feature>
<dbReference type="AlphaFoldDB" id="A0A7T7M991"/>
<feature type="transmembrane region" description="Helical" evidence="8">
    <location>
        <begin position="42"/>
        <end position="67"/>
    </location>
</feature>
<feature type="transmembrane region" description="Helical" evidence="8">
    <location>
        <begin position="543"/>
        <end position="562"/>
    </location>
</feature>
<feature type="transmembrane region" description="Helical" evidence="8">
    <location>
        <begin position="164"/>
        <end position="187"/>
    </location>
</feature>
<gene>
    <name evidence="10" type="ORF">JG540_09770</name>
</gene>
<proteinExistence type="predicted"/>
<evidence type="ECO:0000256" key="4">
    <source>
        <dbReference type="ARBA" id="ARBA00022692"/>
    </source>
</evidence>
<feature type="transmembrane region" description="Helical" evidence="8">
    <location>
        <begin position="321"/>
        <end position="341"/>
    </location>
</feature>
<evidence type="ECO:0000256" key="7">
    <source>
        <dbReference type="SAM" id="MobiDB-lite"/>
    </source>
</evidence>
<dbReference type="Gene3D" id="1.20.1720.10">
    <property type="entry name" value="Multidrug resistance protein D"/>
    <property type="match status" value="1"/>
</dbReference>
<accession>A0A7T7M991</accession>
<evidence type="ECO:0000256" key="3">
    <source>
        <dbReference type="ARBA" id="ARBA00022475"/>
    </source>
</evidence>